<evidence type="ECO:0000313" key="8">
    <source>
        <dbReference type="EMBL" id="MER2494381.1"/>
    </source>
</evidence>
<comment type="caution">
    <text evidence="8">The sequence shown here is derived from an EMBL/GenBank/DDBJ whole genome shotgun (WGS) entry which is preliminary data.</text>
</comment>
<feature type="transmembrane region" description="Helical" evidence="6">
    <location>
        <begin position="209"/>
        <end position="230"/>
    </location>
</feature>
<feature type="transmembrane region" description="Helical" evidence="6">
    <location>
        <begin position="22"/>
        <end position="40"/>
    </location>
</feature>
<gene>
    <name evidence="8" type="ORF">ABS311_21105</name>
</gene>
<accession>A0ABV1RNQ1</accession>
<evidence type="ECO:0000256" key="2">
    <source>
        <dbReference type="ARBA" id="ARBA00022475"/>
    </source>
</evidence>
<name>A0ABV1RNQ1_9ALTE</name>
<keyword evidence="4 6" id="KW-1133">Transmembrane helix</keyword>
<evidence type="ECO:0000313" key="9">
    <source>
        <dbReference type="Proteomes" id="UP001467690"/>
    </source>
</evidence>
<feature type="transmembrane region" description="Helical" evidence="6">
    <location>
        <begin position="106"/>
        <end position="128"/>
    </location>
</feature>
<organism evidence="8 9">
    <name type="scientific">Catenovulum sediminis</name>
    <dbReference type="NCBI Taxonomy" id="1740262"/>
    <lineage>
        <taxon>Bacteria</taxon>
        <taxon>Pseudomonadati</taxon>
        <taxon>Pseudomonadota</taxon>
        <taxon>Gammaproteobacteria</taxon>
        <taxon>Alteromonadales</taxon>
        <taxon>Alteromonadaceae</taxon>
        <taxon>Catenovulum</taxon>
    </lineage>
</organism>
<protein>
    <submittedName>
        <fullName evidence="8">Cytochrome b/b6 domain-containing protein</fullName>
    </submittedName>
</protein>
<sequence>MKQESSTYSKQTGMVWDIPLRIVHWGLVLSVILAYATYYVGGEFFSYHIIIGYVVIVLVSFRLVWGIFGTHHSKFVNFNCQPKKVFLYVKKIFNKEEELYLGHNPLASIMALLLLASMLVQGISGLFVSDDVEYFGPMYFWVEEETSGLMRNVHRLMFHVLMAFVVIHVLAAVAHFFFGEKTITFSIVNGQKVIANKDSNSDFVTSSKLFTALCLFCLVTGGLAVLWFYVQSASI</sequence>
<feature type="transmembrane region" description="Helical" evidence="6">
    <location>
        <begin position="47"/>
        <end position="68"/>
    </location>
</feature>
<evidence type="ECO:0000256" key="3">
    <source>
        <dbReference type="ARBA" id="ARBA00022692"/>
    </source>
</evidence>
<comment type="subcellular location">
    <subcellularLocation>
        <location evidence="1">Cell membrane</location>
        <topology evidence="1">Multi-pass membrane protein</topology>
    </subcellularLocation>
</comment>
<dbReference type="EMBL" id="JBELOE010000296">
    <property type="protein sequence ID" value="MER2494381.1"/>
    <property type="molecule type" value="Genomic_DNA"/>
</dbReference>
<proteinExistence type="predicted"/>
<keyword evidence="5 6" id="KW-0472">Membrane</keyword>
<dbReference type="RefSeq" id="WP_350403422.1">
    <property type="nucleotide sequence ID" value="NZ_JBELOE010000296.1"/>
</dbReference>
<dbReference type="InterPro" id="IPR016174">
    <property type="entry name" value="Di-haem_cyt_TM"/>
</dbReference>
<evidence type="ECO:0000256" key="4">
    <source>
        <dbReference type="ARBA" id="ARBA00022989"/>
    </source>
</evidence>
<reference evidence="8 9" key="1">
    <citation type="submission" date="2024-06" db="EMBL/GenBank/DDBJ databases">
        <authorList>
            <person name="Chen R.Y."/>
        </authorList>
    </citation>
    <scope>NUCLEOTIDE SEQUENCE [LARGE SCALE GENOMIC DNA]</scope>
    <source>
        <strain evidence="8 9">D2</strain>
    </source>
</reference>
<evidence type="ECO:0000256" key="5">
    <source>
        <dbReference type="ARBA" id="ARBA00023136"/>
    </source>
</evidence>
<feature type="transmembrane region" description="Helical" evidence="6">
    <location>
        <begin position="156"/>
        <end position="178"/>
    </location>
</feature>
<dbReference type="PANTHER" id="PTHR30485:SF2">
    <property type="entry name" value="BLL0597 PROTEIN"/>
    <property type="match status" value="1"/>
</dbReference>
<dbReference type="InterPro" id="IPR011577">
    <property type="entry name" value="Cyt_b561_bac/Ni-Hgenase"/>
</dbReference>
<dbReference type="PANTHER" id="PTHR30485">
    <property type="entry name" value="NI/FE-HYDROGENASE 1 B-TYPE CYTOCHROME SUBUNIT"/>
    <property type="match status" value="1"/>
</dbReference>
<evidence type="ECO:0000256" key="1">
    <source>
        <dbReference type="ARBA" id="ARBA00004651"/>
    </source>
</evidence>
<dbReference type="Pfam" id="PF01292">
    <property type="entry name" value="Ni_hydr_CYTB"/>
    <property type="match status" value="1"/>
</dbReference>
<evidence type="ECO:0000256" key="6">
    <source>
        <dbReference type="SAM" id="Phobius"/>
    </source>
</evidence>
<dbReference type="InterPro" id="IPR051542">
    <property type="entry name" value="Hydrogenase_cytochrome"/>
</dbReference>
<feature type="domain" description="Cytochrome b561 bacterial/Ni-hydrogenase" evidence="7">
    <location>
        <begin position="15"/>
        <end position="188"/>
    </location>
</feature>
<keyword evidence="9" id="KW-1185">Reference proteome</keyword>
<dbReference type="Proteomes" id="UP001467690">
    <property type="component" value="Unassembled WGS sequence"/>
</dbReference>
<dbReference type="Gene3D" id="1.20.950.20">
    <property type="entry name" value="Transmembrane di-heme cytochromes, Chain C"/>
    <property type="match status" value="1"/>
</dbReference>
<evidence type="ECO:0000259" key="7">
    <source>
        <dbReference type="Pfam" id="PF01292"/>
    </source>
</evidence>
<keyword evidence="3 6" id="KW-0812">Transmembrane</keyword>
<dbReference type="SUPFAM" id="SSF81342">
    <property type="entry name" value="Transmembrane di-heme cytochromes"/>
    <property type="match status" value="1"/>
</dbReference>
<keyword evidence="2" id="KW-1003">Cell membrane</keyword>